<accession>A0ABY9D1G1</accession>
<evidence type="ECO:0000256" key="3">
    <source>
        <dbReference type="ARBA" id="ARBA00023242"/>
    </source>
</evidence>
<gene>
    <name evidence="4" type="ORF">VitviT2T_019731</name>
</gene>
<dbReference type="Pfam" id="PF08661">
    <property type="entry name" value="Rep_fac-A_3"/>
    <property type="match status" value="1"/>
</dbReference>
<evidence type="ECO:0008006" key="6">
    <source>
        <dbReference type="Google" id="ProtNLM"/>
    </source>
</evidence>
<evidence type="ECO:0000256" key="2">
    <source>
        <dbReference type="ARBA" id="ARBA00009761"/>
    </source>
</evidence>
<evidence type="ECO:0000313" key="5">
    <source>
        <dbReference type="Proteomes" id="UP001227230"/>
    </source>
</evidence>
<name>A0ABY9D1G1_VITVI</name>
<dbReference type="Gene3D" id="2.40.50.140">
    <property type="entry name" value="Nucleic acid-binding proteins"/>
    <property type="match status" value="1"/>
</dbReference>
<dbReference type="InterPro" id="IPR012340">
    <property type="entry name" value="NA-bd_OB-fold"/>
</dbReference>
<dbReference type="EMBL" id="CP126660">
    <property type="protein sequence ID" value="WKA01450.1"/>
    <property type="molecule type" value="Genomic_DNA"/>
</dbReference>
<proteinExistence type="inferred from homology"/>
<evidence type="ECO:0000256" key="1">
    <source>
        <dbReference type="ARBA" id="ARBA00004123"/>
    </source>
</evidence>
<dbReference type="Proteomes" id="UP001227230">
    <property type="component" value="Chromosome 13"/>
</dbReference>
<reference evidence="4 5" key="1">
    <citation type="journal article" date="2023" name="Hortic Res">
        <title>The complete reference genome for grapevine (Vitis vinifera L.) genetics and breeding.</title>
        <authorList>
            <person name="Shi X."/>
            <person name="Cao S."/>
            <person name="Wang X."/>
            <person name="Huang S."/>
            <person name="Wang Y."/>
            <person name="Liu Z."/>
            <person name="Liu W."/>
            <person name="Leng X."/>
            <person name="Peng Y."/>
            <person name="Wang N."/>
            <person name="Wang Y."/>
            <person name="Ma Z."/>
            <person name="Xu X."/>
            <person name="Zhang F."/>
            <person name="Xue H."/>
            <person name="Zhong H."/>
            <person name="Wang Y."/>
            <person name="Zhang K."/>
            <person name="Velt A."/>
            <person name="Avia K."/>
            <person name="Holtgrawe D."/>
            <person name="Grimplet J."/>
            <person name="Matus J.T."/>
            <person name="Ware D."/>
            <person name="Wu X."/>
            <person name="Wang H."/>
            <person name="Liu C."/>
            <person name="Fang Y."/>
            <person name="Rustenholz C."/>
            <person name="Cheng Z."/>
            <person name="Xiao H."/>
            <person name="Zhou Y."/>
        </authorList>
    </citation>
    <scope>NUCLEOTIDE SEQUENCE [LARGE SCALE GENOMIC DNA]</scope>
    <source>
        <strain evidence="5">cv. Pinot noir / PN40024</strain>
        <tissue evidence="4">Leaf</tissue>
    </source>
</reference>
<dbReference type="PANTHER" id="PTHR47058:SF3">
    <property type="entry name" value="REPLICATION PROTEIN A 14 KDA SUBUNIT A-RELATED"/>
    <property type="match status" value="1"/>
</dbReference>
<evidence type="ECO:0000313" key="4">
    <source>
        <dbReference type="EMBL" id="WKA01450.1"/>
    </source>
</evidence>
<dbReference type="CDD" id="cd04479">
    <property type="entry name" value="RPA3"/>
    <property type="match status" value="1"/>
</dbReference>
<sequence>MLNPSNEVPGGIPEELAEFRDTSFPPRHPPLPNFPPYFDLPFKSPDIDRFFRRQFEDFRRKSLCWDMDTSSPAVFVNAELLRTYVGRKVRAVVQVIGFDGGVVTGKSVDDQQLIIKGSPPSVPVMNYIEVIGIADSNQSIRAEIWTNFGSTFDTHSYNQLCLLANGEFKSLFL</sequence>
<organism evidence="4 5">
    <name type="scientific">Vitis vinifera</name>
    <name type="common">Grape</name>
    <dbReference type="NCBI Taxonomy" id="29760"/>
    <lineage>
        <taxon>Eukaryota</taxon>
        <taxon>Viridiplantae</taxon>
        <taxon>Streptophyta</taxon>
        <taxon>Embryophyta</taxon>
        <taxon>Tracheophyta</taxon>
        <taxon>Spermatophyta</taxon>
        <taxon>Magnoliopsida</taxon>
        <taxon>eudicotyledons</taxon>
        <taxon>Gunneridae</taxon>
        <taxon>Pentapetalae</taxon>
        <taxon>rosids</taxon>
        <taxon>Vitales</taxon>
        <taxon>Vitaceae</taxon>
        <taxon>Viteae</taxon>
        <taxon>Vitis</taxon>
    </lineage>
</organism>
<dbReference type="PANTHER" id="PTHR47058">
    <property type="entry name" value="REPLICATION PROTEIN A 14 KDA SUBUNIT A-RELATED"/>
    <property type="match status" value="1"/>
</dbReference>
<dbReference type="SUPFAM" id="SSF50249">
    <property type="entry name" value="Nucleic acid-binding proteins"/>
    <property type="match status" value="1"/>
</dbReference>
<comment type="similarity">
    <text evidence="2">Belongs to the replication factor A protein 3 family.</text>
</comment>
<protein>
    <recommendedName>
        <fullName evidence="6">Replication protein A 14 kDa subunit B</fullName>
    </recommendedName>
</protein>
<comment type="subcellular location">
    <subcellularLocation>
        <location evidence="1">Nucleus</location>
    </subcellularLocation>
</comment>
<keyword evidence="3" id="KW-0539">Nucleus</keyword>
<dbReference type="InterPro" id="IPR013970">
    <property type="entry name" value="Rfa2"/>
</dbReference>
<keyword evidence="5" id="KW-1185">Reference proteome</keyword>